<gene>
    <name evidence="1" type="ORF">G3480_24605</name>
</gene>
<dbReference type="RefSeq" id="WP_164656865.1">
    <property type="nucleotide sequence ID" value="NZ_JAAIJR010000203.1"/>
</dbReference>
<evidence type="ECO:0000313" key="2">
    <source>
        <dbReference type="Proteomes" id="UP000471640"/>
    </source>
</evidence>
<evidence type="ECO:0000313" key="1">
    <source>
        <dbReference type="EMBL" id="NEX23436.1"/>
    </source>
</evidence>
<protein>
    <submittedName>
        <fullName evidence="1">Uncharacterized protein</fullName>
    </submittedName>
</protein>
<accession>A0A6P1E2Y8</accession>
<sequence length="52" mass="5755">MDAEENLADLRVEEVFARCITAHGVSDDQRPGLLLAYQEILQALNEADPQAD</sequence>
<reference evidence="1 2" key="2">
    <citation type="submission" date="2020-02" db="EMBL/GenBank/DDBJ databases">
        <title>Genome sequences of Thiorhodococcus mannitoliphagus and Thiorhodococcus minor, purple sulfur photosynthetic bacteria in the gammaproteobacterial family, Chromatiaceae.</title>
        <authorList>
            <person name="Aviles F.A."/>
            <person name="Meyer T.E."/>
            <person name="Kyndt J.A."/>
        </authorList>
    </citation>
    <scope>NUCLEOTIDE SEQUENCE [LARGE SCALE GENOMIC DNA]</scope>
    <source>
        <strain evidence="1 2">DSM 18266</strain>
    </source>
</reference>
<keyword evidence="2" id="KW-1185">Reference proteome</keyword>
<name>A0A6P1E2Y8_9GAMM</name>
<dbReference type="EMBL" id="JAAIJR010000203">
    <property type="protein sequence ID" value="NEX23436.1"/>
    <property type="molecule type" value="Genomic_DNA"/>
</dbReference>
<dbReference type="Proteomes" id="UP000471640">
    <property type="component" value="Unassembled WGS sequence"/>
</dbReference>
<dbReference type="AlphaFoldDB" id="A0A6P1E2Y8"/>
<reference evidence="2" key="1">
    <citation type="journal article" date="2020" name="Microbiol. Resour. Announc.">
        <title>Draft Genome Sequences of Thiorhodococcus mannitoliphagus and Thiorhodococcus minor, Purple Sulfur Photosynthetic Bacteria in the Gammaproteobacterial Family Chromatiaceae.</title>
        <authorList>
            <person name="Aviles F.A."/>
            <person name="Meyer T.E."/>
            <person name="Kyndt J.A."/>
        </authorList>
    </citation>
    <scope>NUCLEOTIDE SEQUENCE [LARGE SCALE GENOMIC DNA]</scope>
    <source>
        <strain evidence="2">DSM 18266</strain>
    </source>
</reference>
<comment type="caution">
    <text evidence="1">The sequence shown here is derived from an EMBL/GenBank/DDBJ whole genome shotgun (WGS) entry which is preliminary data.</text>
</comment>
<organism evidence="1 2">
    <name type="scientific">Thiorhodococcus mannitoliphagus</name>
    <dbReference type="NCBI Taxonomy" id="329406"/>
    <lineage>
        <taxon>Bacteria</taxon>
        <taxon>Pseudomonadati</taxon>
        <taxon>Pseudomonadota</taxon>
        <taxon>Gammaproteobacteria</taxon>
        <taxon>Chromatiales</taxon>
        <taxon>Chromatiaceae</taxon>
        <taxon>Thiorhodococcus</taxon>
    </lineage>
</organism>
<proteinExistence type="predicted"/>